<feature type="chain" id="PRO_5016865202" description="Ig-like domain-containing protein" evidence="1">
    <location>
        <begin position="20"/>
        <end position="98"/>
    </location>
</feature>
<sequence length="98" mass="10788">MRKLYLLLFIFSFWNIAHAERCGCGEKKDGLTIEYSVLGSGQLESKCCEPGLVLTSLAQPAISMTWRDNGNGTYTITSTTVYEDPNEAQNDCCPDNAA</sequence>
<evidence type="ECO:0000313" key="2">
    <source>
        <dbReference type="EMBL" id="AXG74207.1"/>
    </source>
</evidence>
<dbReference type="KEGG" id="fat:DVK85_08125"/>
<protein>
    <recommendedName>
        <fullName evidence="4">Ig-like domain-containing protein</fullName>
    </recommendedName>
</protein>
<dbReference type="OrthoDB" id="9780932at2"/>
<gene>
    <name evidence="2" type="ORF">DVK85_08125</name>
</gene>
<organism evidence="2 3">
    <name type="scientific">Flavobacterium arcticum</name>
    <dbReference type="NCBI Taxonomy" id="1784713"/>
    <lineage>
        <taxon>Bacteria</taxon>
        <taxon>Pseudomonadati</taxon>
        <taxon>Bacteroidota</taxon>
        <taxon>Flavobacteriia</taxon>
        <taxon>Flavobacteriales</taxon>
        <taxon>Flavobacteriaceae</taxon>
        <taxon>Flavobacterium</taxon>
    </lineage>
</organism>
<feature type="signal peptide" evidence="1">
    <location>
        <begin position="1"/>
        <end position="19"/>
    </location>
</feature>
<proteinExistence type="predicted"/>
<dbReference type="Proteomes" id="UP000253951">
    <property type="component" value="Chromosome"/>
</dbReference>
<reference evidence="2 3" key="1">
    <citation type="submission" date="2018-07" db="EMBL/GenBank/DDBJ databases">
        <title>Complete genome sequence of Flavobacterium arcticum type strain SM1502T.</title>
        <authorList>
            <person name="Li Y."/>
            <person name="Li D.-D."/>
        </authorList>
    </citation>
    <scope>NUCLEOTIDE SEQUENCE [LARGE SCALE GENOMIC DNA]</scope>
    <source>
        <strain evidence="2 3">SM1502</strain>
    </source>
</reference>
<evidence type="ECO:0008006" key="4">
    <source>
        <dbReference type="Google" id="ProtNLM"/>
    </source>
</evidence>
<dbReference type="RefSeq" id="WP_114677965.1">
    <property type="nucleotide sequence ID" value="NZ_CP031188.1"/>
</dbReference>
<evidence type="ECO:0000313" key="3">
    <source>
        <dbReference type="Proteomes" id="UP000253951"/>
    </source>
</evidence>
<accession>A0A345HC97</accession>
<dbReference type="EMBL" id="CP031188">
    <property type="protein sequence ID" value="AXG74207.1"/>
    <property type="molecule type" value="Genomic_DNA"/>
</dbReference>
<dbReference type="AlphaFoldDB" id="A0A345HC97"/>
<keyword evidence="1" id="KW-0732">Signal</keyword>
<name>A0A345HC97_9FLAO</name>
<keyword evidence="3" id="KW-1185">Reference proteome</keyword>
<evidence type="ECO:0000256" key="1">
    <source>
        <dbReference type="SAM" id="SignalP"/>
    </source>
</evidence>